<accession>A0A1E3X7X8</accession>
<dbReference type="GO" id="GO:0009055">
    <property type="term" value="F:electron transfer activity"/>
    <property type="evidence" value="ECO:0007669"/>
    <property type="project" value="InterPro"/>
</dbReference>
<sequence length="113" mass="13176">MKSFYHVLIVLTVFLLLIQQILSGCAMKASKGINNEDARLSDRYVFQDKCSKCHELPDIEAYPYSSDDWAKVVDFMIETKEAEQYISMEEAEDIKSFLRRHSIINHPPLFNEK</sequence>
<dbReference type="InterPro" id="IPR036909">
    <property type="entry name" value="Cyt_c-like_dom_sf"/>
</dbReference>
<organism evidence="1 2">
    <name type="scientific">Candidatus Scalindua rubra</name>
    <dbReference type="NCBI Taxonomy" id="1872076"/>
    <lineage>
        <taxon>Bacteria</taxon>
        <taxon>Pseudomonadati</taxon>
        <taxon>Planctomycetota</taxon>
        <taxon>Candidatus Brocadiia</taxon>
        <taxon>Candidatus Brocadiales</taxon>
        <taxon>Candidatus Scalinduaceae</taxon>
        <taxon>Candidatus Scalindua</taxon>
    </lineage>
</organism>
<dbReference type="PROSITE" id="PS51257">
    <property type="entry name" value="PROKAR_LIPOPROTEIN"/>
    <property type="match status" value="1"/>
</dbReference>
<name>A0A1E3X7X8_9BACT</name>
<evidence type="ECO:0000313" key="1">
    <source>
        <dbReference type="EMBL" id="ODS31735.1"/>
    </source>
</evidence>
<comment type="caution">
    <text evidence="1">The sequence shown here is derived from an EMBL/GenBank/DDBJ whole genome shotgun (WGS) entry which is preliminary data.</text>
</comment>
<gene>
    <name evidence="1" type="ORF">SCARUB_03132</name>
</gene>
<evidence type="ECO:0008006" key="3">
    <source>
        <dbReference type="Google" id="ProtNLM"/>
    </source>
</evidence>
<evidence type="ECO:0000313" key="2">
    <source>
        <dbReference type="Proteomes" id="UP000094056"/>
    </source>
</evidence>
<dbReference type="Gene3D" id="1.10.760.10">
    <property type="entry name" value="Cytochrome c-like domain"/>
    <property type="match status" value="1"/>
</dbReference>
<dbReference type="Proteomes" id="UP000094056">
    <property type="component" value="Unassembled WGS sequence"/>
</dbReference>
<protein>
    <recommendedName>
        <fullName evidence="3">Cytochrome c domain-containing protein</fullName>
    </recommendedName>
</protein>
<dbReference type="EMBL" id="MAYW01000097">
    <property type="protein sequence ID" value="ODS31735.1"/>
    <property type="molecule type" value="Genomic_DNA"/>
</dbReference>
<dbReference type="GO" id="GO:0020037">
    <property type="term" value="F:heme binding"/>
    <property type="evidence" value="ECO:0007669"/>
    <property type="project" value="InterPro"/>
</dbReference>
<dbReference type="AlphaFoldDB" id="A0A1E3X7X8"/>
<proteinExistence type="predicted"/>
<reference evidence="1 2" key="1">
    <citation type="submission" date="2016-07" db="EMBL/GenBank/DDBJ databases">
        <title>Draft genome of Scalindua rubra, obtained from a brine-seawater interface in the Red Sea, sheds light on salt adaptation in anammox bacteria.</title>
        <authorList>
            <person name="Speth D.R."/>
            <person name="Lagkouvardos I."/>
            <person name="Wang Y."/>
            <person name="Qian P.-Y."/>
            <person name="Dutilh B.E."/>
            <person name="Jetten M.S."/>
        </authorList>
    </citation>
    <scope>NUCLEOTIDE SEQUENCE [LARGE SCALE GENOMIC DNA]</scope>
    <source>
        <strain evidence="1">BSI-1</strain>
    </source>
</reference>